<evidence type="ECO:0000259" key="5">
    <source>
        <dbReference type="Pfam" id="PF00611"/>
    </source>
</evidence>
<name>A0A9P5NWG8_GYMJU</name>
<dbReference type="Gene3D" id="1.20.1270.60">
    <property type="entry name" value="Arfaptin homology (AH) domain/BAR domain"/>
    <property type="match status" value="1"/>
</dbReference>
<dbReference type="GO" id="GO:0120104">
    <property type="term" value="C:mitotic actomyosin contractile ring, proximal layer"/>
    <property type="evidence" value="ECO:0007669"/>
    <property type="project" value="TreeGrafter"/>
</dbReference>
<keyword evidence="7" id="KW-1185">Reference proteome</keyword>
<dbReference type="PANTHER" id="PTHR23065">
    <property type="entry name" value="PROLINE-SERINE-THREONINE PHOSPHATASE INTERACTING PROTEIN 1"/>
    <property type="match status" value="1"/>
</dbReference>
<feature type="domain" description="FCH" evidence="5">
    <location>
        <begin position="37"/>
        <end position="106"/>
    </location>
</feature>
<dbReference type="GO" id="GO:0005543">
    <property type="term" value="F:phospholipid binding"/>
    <property type="evidence" value="ECO:0007669"/>
    <property type="project" value="TreeGrafter"/>
</dbReference>
<dbReference type="Pfam" id="PF00611">
    <property type="entry name" value="FCH"/>
    <property type="match status" value="1"/>
</dbReference>
<accession>A0A9P5NWG8</accession>
<dbReference type="InterPro" id="IPR001060">
    <property type="entry name" value="FCH_dom"/>
</dbReference>
<feature type="compositionally biased region" description="Low complexity" evidence="4">
    <location>
        <begin position="329"/>
        <end position="345"/>
    </location>
</feature>
<sequence>MTLVGCHPDLLPESSSASGVPSSDNVFKERAGDSITEALSAYMQGASTTTDELTRFWMERGAIELQYASSLAQIAEKPFGRHEPSEFRNVIDGFRLEVARQAMAHNTLAKQIAVDLEARCLELKLDQSVHLRDVCEPAIKRMQEETIQDNSPSVGISSEWKKEYRNLRRLLDIRQFDYLKNFKHRRESLPSRRNYFTEGSGRRVSSVASSTRSREWRDLLKSCEEMEANRSQFMKDLLSTYADILSSIQAADLESYNNIMRTFDLFRSEDVLEDFVKSFLVNGNGTKDHNSRPPVSSVKDAQAAPPSTSRASPERTVKVQRRSTMSGLGRFSGPRPRPFNSRPSSQIVESDKFSRPFLTSGARDIRVLSTTSPSQTVHGVDDFQRRGQTRPLLPKLQTNLSRDDIY</sequence>
<protein>
    <recommendedName>
        <fullName evidence="5">FCH domain-containing protein</fullName>
    </recommendedName>
</protein>
<evidence type="ECO:0000256" key="4">
    <source>
        <dbReference type="SAM" id="MobiDB-lite"/>
    </source>
</evidence>
<dbReference type="PANTHER" id="PTHR23065:SF7">
    <property type="entry name" value="NOSTRIN, ISOFORM H"/>
    <property type="match status" value="1"/>
</dbReference>
<reference evidence="6" key="1">
    <citation type="submission" date="2020-11" db="EMBL/GenBank/DDBJ databases">
        <authorList>
            <consortium name="DOE Joint Genome Institute"/>
            <person name="Ahrendt S."/>
            <person name="Riley R."/>
            <person name="Andreopoulos W."/>
            <person name="LaButti K."/>
            <person name="Pangilinan J."/>
            <person name="Ruiz-duenas F.J."/>
            <person name="Barrasa J.M."/>
            <person name="Sanchez-Garcia M."/>
            <person name="Camarero S."/>
            <person name="Miyauchi S."/>
            <person name="Serrano A."/>
            <person name="Linde D."/>
            <person name="Babiker R."/>
            <person name="Drula E."/>
            <person name="Ayuso-Fernandez I."/>
            <person name="Pacheco R."/>
            <person name="Padilla G."/>
            <person name="Ferreira P."/>
            <person name="Barriuso J."/>
            <person name="Kellner H."/>
            <person name="Castanera R."/>
            <person name="Alfaro M."/>
            <person name="Ramirez L."/>
            <person name="Pisabarro A.G."/>
            <person name="Kuo A."/>
            <person name="Tritt A."/>
            <person name="Lipzen A."/>
            <person name="He G."/>
            <person name="Yan M."/>
            <person name="Ng V."/>
            <person name="Cullen D."/>
            <person name="Martin F."/>
            <person name="Rosso M.-N."/>
            <person name="Henrissat B."/>
            <person name="Hibbett D."/>
            <person name="Martinez A.T."/>
            <person name="Grigoriev I.V."/>
        </authorList>
    </citation>
    <scope>NUCLEOTIDE SEQUENCE</scope>
    <source>
        <strain evidence="6">AH 44721</strain>
    </source>
</reference>
<comment type="caution">
    <text evidence="6">The sequence shown here is derived from an EMBL/GenBank/DDBJ whole genome shotgun (WGS) entry which is preliminary data.</text>
</comment>
<keyword evidence="2" id="KW-0963">Cytoplasm</keyword>
<evidence type="ECO:0000256" key="1">
    <source>
        <dbReference type="ARBA" id="ARBA00004496"/>
    </source>
</evidence>
<evidence type="ECO:0000313" key="7">
    <source>
        <dbReference type="Proteomes" id="UP000724874"/>
    </source>
</evidence>
<gene>
    <name evidence="6" type="ORF">CPB84DRAFT_1762229</name>
</gene>
<dbReference type="GO" id="GO:0007010">
    <property type="term" value="P:cytoskeleton organization"/>
    <property type="evidence" value="ECO:0007669"/>
    <property type="project" value="TreeGrafter"/>
</dbReference>
<keyword evidence="3" id="KW-0597">Phosphoprotein</keyword>
<proteinExistence type="predicted"/>
<evidence type="ECO:0000313" key="6">
    <source>
        <dbReference type="EMBL" id="KAF8911560.1"/>
    </source>
</evidence>
<evidence type="ECO:0000256" key="3">
    <source>
        <dbReference type="ARBA" id="ARBA00022553"/>
    </source>
</evidence>
<comment type="subcellular location">
    <subcellularLocation>
        <location evidence="1">Cytoplasm</location>
    </subcellularLocation>
</comment>
<dbReference type="SUPFAM" id="SSF103657">
    <property type="entry name" value="BAR/IMD domain-like"/>
    <property type="match status" value="1"/>
</dbReference>
<dbReference type="AlphaFoldDB" id="A0A9P5NWG8"/>
<organism evidence="6 7">
    <name type="scientific">Gymnopilus junonius</name>
    <name type="common">Spectacular rustgill mushroom</name>
    <name type="synonym">Gymnopilus spectabilis subsp. junonius</name>
    <dbReference type="NCBI Taxonomy" id="109634"/>
    <lineage>
        <taxon>Eukaryota</taxon>
        <taxon>Fungi</taxon>
        <taxon>Dikarya</taxon>
        <taxon>Basidiomycota</taxon>
        <taxon>Agaricomycotina</taxon>
        <taxon>Agaricomycetes</taxon>
        <taxon>Agaricomycetidae</taxon>
        <taxon>Agaricales</taxon>
        <taxon>Agaricineae</taxon>
        <taxon>Hymenogastraceae</taxon>
        <taxon>Gymnopilus</taxon>
    </lineage>
</organism>
<dbReference type="OrthoDB" id="3050535at2759"/>
<dbReference type="GO" id="GO:0009898">
    <property type="term" value="C:cytoplasmic side of plasma membrane"/>
    <property type="evidence" value="ECO:0007669"/>
    <property type="project" value="TreeGrafter"/>
</dbReference>
<feature type="region of interest" description="Disordered" evidence="4">
    <location>
        <begin position="282"/>
        <end position="348"/>
    </location>
</feature>
<dbReference type="EMBL" id="JADNYJ010000004">
    <property type="protein sequence ID" value="KAF8911560.1"/>
    <property type="molecule type" value="Genomic_DNA"/>
</dbReference>
<dbReference type="InterPro" id="IPR027267">
    <property type="entry name" value="AH/BAR_dom_sf"/>
</dbReference>
<dbReference type="Proteomes" id="UP000724874">
    <property type="component" value="Unassembled WGS sequence"/>
</dbReference>
<evidence type="ECO:0000256" key="2">
    <source>
        <dbReference type="ARBA" id="ARBA00022490"/>
    </source>
</evidence>